<proteinExistence type="predicted"/>
<reference evidence="3 4" key="1">
    <citation type="submission" date="2017-04" db="EMBL/GenBank/DDBJ databases">
        <authorList>
            <person name="Afonso C.L."/>
            <person name="Miller P.J."/>
            <person name="Scott M.A."/>
            <person name="Spackman E."/>
            <person name="Goraichik I."/>
            <person name="Dimitrov K.M."/>
            <person name="Suarez D.L."/>
            <person name="Swayne D.E."/>
        </authorList>
    </citation>
    <scope>NUCLEOTIDE SEQUENCE [LARGE SCALE GENOMIC DNA]</scope>
    <source>
        <strain evidence="3 4">CGMCC 1.12708</strain>
    </source>
</reference>
<dbReference type="Proteomes" id="UP000192393">
    <property type="component" value="Unassembled WGS sequence"/>
</dbReference>
<dbReference type="Gene3D" id="2.30.42.10">
    <property type="match status" value="1"/>
</dbReference>
<dbReference type="InterPro" id="IPR021109">
    <property type="entry name" value="Peptidase_aspartic_dom_sf"/>
</dbReference>
<keyword evidence="3" id="KW-0645">Protease</keyword>
<protein>
    <submittedName>
        <fullName evidence="3">Aspartyl protease</fullName>
    </submittedName>
</protein>
<dbReference type="GO" id="GO:0004190">
    <property type="term" value="F:aspartic-type endopeptidase activity"/>
    <property type="evidence" value="ECO:0007669"/>
    <property type="project" value="InterPro"/>
</dbReference>
<dbReference type="OrthoDB" id="3521766at2"/>
<dbReference type="GO" id="GO:0006508">
    <property type="term" value="P:proteolysis"/>
    <property type="evidence" value="ECO:0007669"/>
    <property type="project" value="UniProtKB-KW"/>
</dbReference>
<dbReference type="InterPro" id="IPR001995">
    <property type="entry name" value="Peptidase_A2_cat"/>
</dbReference>
<dbReference type="SUPFAM" id="SSF50630">
    <property type="entry name" value="Acid proteases"/>
    <property type="match status" value="1"/>
</dbReference>
<evidence type="ECO:0000313" key="4">
    <source>
        <dbReference type="Proteomes" id="UP000192393"/>
    </source>
</evidence>
<dbReference type="PROSITE" id="PS50175">
    <property type="entry name" value="ASP_PROT_RETROV"/>
    <property type="match status" value="1"/>
</dbReference>
<keyword evidence="4" id="KW-1185">Reference proteome</keyword>
<name>A0A1W2CNH6_9FLAO</name>
<evidence type="ECO:0000313" key="3">
    <source>
        <dbReference type="EMBL" id="SMC86168.1"/>
    </source>
</evidence>
<feature type="domain" description="Peptidase A2" evidence="2">
    <location>
        <begin position="56"/>
        <end position="92"/>
    </location>
</feature>
<dbReference type="Pfam" id="PF13650">
    <property type="entry name" value="Asp_protease_2"/>
    <property type="match status" value="1"/>
</dbReference>
<dbReference type="Gene3D" id="2.40.70.10">
    <property type="entry name" value="Acid Proteases"/>
    <property type="match status" value="1"/>
</dbReference>
<accession>A0A1W2CNH6</accession>
<keyword evidence="1" id="KW-0378">Hydrolase</keyword>
<gene>
    <name evidence="3" type="ORF">SAMN06296427_11118</name>
</gene>
<evidence type="ECO:0000256" key="1">
    <source>
        <dbReference type="ARBA" id="ARBA00022801"/>
    </source>
</evidence>
<dbReference type="AlphaFoldDB" id="A0A1W2CNH6"/>
<dbReference type="PROSITE" id="PS00141">
    <property type="entry name" value="ASP_PROTEASE"/>
    <property type="match status" value="1"/>
</dbReference>
<dbReference type="EMBL" id="FWXS01000011">
    <property type="protein sequence ID" value="SMC86168.1"/>
    <property type="molecule type" value="Genomic_DNA"/>
</dbReference>
<dbReference type="RefSeq" id="WP_084018669.1">
    <property type="nucleotide sequence ID" value="NZ_FWXS01000011.1"/>
</dbReference>
<dbReference type="InterPro" id="IPR036034">
    <property type="entry name" value="PDZ_sf"/>
</dbReference>
<dbReference type="SUPFAM" id="SSF50156">
    <property type="entry name" value="PDZ domain-like"/>
    <property type="match status" value="1"/>
</dbReference>
<dbReference type="STRING" id="1434700.SAMN06296427_11118"/>
<sequence>MKAFRLTIFYILTLLPFILIGQEFSIEGNKNKFSLPFQHVGNLVIIPLSINGSVPLNFIIDTGSPHTIITNLEAINYFKLNKGKPIQIAGLGNDSKTLEAYLSMNNTLKIGLANSYTTEIVLLFEKEFNLSSRFGVPIYGIIGYDLLNEFVTEINYSNKKITFYKHDYFYKKKADKIKKFDEVNLEIKKKKPYVTTHSAINGVEISLKLLIDSGSWDAVWLFEDGSQMVNIPSKYIVDYLGFGLNGEIHGKKSRINYVQLGSVKLEEPTTSFPDTLSTRKISRLERNGTIGGEILKRFTTIYDYKNQKLFVKKNKKFNDKFNYNMAGMELYQPYPELPYLEVMYIRENSPAALAGIKKGDAIQFINGKKVGVFQNHIIDYRFAASKLDKVELDGKKHETISLPEMLDLFKQNEGEKITIIYTRGNNGIQHETSFILEKSI</sequence>
<dbReference type="InterPro" id="IPR001969">
    <property type="entry name" value="Aspartic_peptidase_AS"/>
</dbReference>
<organism evidence="3 4">
    <name type="scientific">Moheibacter sediminis</name>
    <dbReference type="NCBI Taxonomy" id="1434700"/>
    <lineage>
        <taxon>Bacteria</taxon>
        <taxon>Pseudomonadati</taxon>
        <taxon>Bacteroidota</taxon>
        <taxon>Flavobacteriia</taxon>
        <taxon>Flavobacteriales</taxon>
        <taxon>Weeksellaceae</taxon>
        <taxon>Moheibacter</taxon>
    </lineage>
</organism>
<evidence type="ECO:0000259" key="2">
    <source>
        <dbReference type="PROSITE" id="PS50175"/>
    </source>
</evidence>